<dbReference type="AlphaFoldDB" id="A0AAU7UCE8"/>
<proteinExistence type="predicted"/>
<evidence type="ECO:0000256" key="3">
    <source>
        <dbReference type="ARBA" id="ARBA00022553"/>
    </source>
</evidence>
<dbReference type="GO" id="GO:0007234">
    <property type="term" value="P:osmosensory signaling via phosphorelay pathway"/>
    <property type="evidence" value="ECO:0007669"/>
    <property type="project" value="TreeGrafter"/>
</dbReference>
<dbReference type="FunFam" id="3.30.565.10:FF:000006">
    <property type="entry name" value="Sensor histidine kinase WalK"/>
    <property type="match status" value="1"/>
</dbReference>
<dbReference type="InterPro" id="IPR013656">
    <property type="entry name" value="PAS_4"/>
</dbReference>
<evidence type="ECO:0000256" key="4">
    <source>
        <dbReference type="ARBA" id="ARBA00022679"/>
    </source>
</evidence>
<dbReference type="Pfam" id="PF08448">
    <property type="entry name" value="PAS_4"/>
    <property type="match status" value="1"/>
</dbReference>
<reference evidence="7" key="1">
    <citation type="submission" date="2024-06" db="EMBL/GenBank/DDBJ databases">
        <title>Draft Genome Sequence of Deinococcus sonorensis Type Strain KR-87, a Biofilm Producing Representative of the Genus Deinococcus.</title>
        <authorList>
            <person name="Boren L.S."/>
            <person name="Grosso R.A."/>
            <person name="Hugenberg-Cox A.N."/>
            <person name="Hill J.T.E."/>
            <person name="Albert C.M."/>
            <person name="Tuohy J.M."/>
        </authorList>
    </citation>
    <scope>NUCLEOTIDE SEQUENCE</scope>
    <source>
        <strain evidence="7">KR-87</strain>
    </source>
</reference>
<evidence type="ECO:0000259" key="6">
    <source>
        <dbReference type="PROSITE" id="PS50109"/>
    </source>
</evidence>
<dbReference type="SUPFAM" id="SSF55781">
    <property type="entry name" value="GAF domain-like"/>
    <property type="match status" value="2"/>
</dbReference>
<dbReference type="SUPFAM" id="SSF47384">
    <property type="entry name" value="Homodimeric domain of signal transducing histidine kinase"/>
    <property type="match status" value="1"/>
</dbReference>
<dbReference type="Pfam" id="PF02518">
    <property type="entry name" value="HATPase_c"/>
    <property type="match status" value="1"/>
</dbReference>
<accession>A0AAU7UCE8</accession>
<dbReference type="SMART" id="SM00387">
    <property type="entry name" value="HATPase_c"/>
    <property type="match status" value="1"/>
</dbReference>
<dbReference type="InterPro" id="IPR003661">
    <property type="entry name" value="HisK_dim/P_dom"/>
</dbReference>
<dbReference type="InterPro" id="IPR036097">
    <property type="entry name" value="HisK_dim/P_sf"/>
</dbReference>
<dbReference type="GO" id="GO:0000156">
    <property type="term" value="F:phosphorelay response regulator activity"/>
    <property type="evidence" value="ECO:0007669"/>
    <property type="project" value="TreeGrafter"/>
</dbReference>
<dbReference type="Gene3D" id="3.30.450.40">
    <property type="match status" value="2"/>
</dbReference>
<dbReference type="Gene3D" id="1.10.287.130">
    <property type="match status" value="1"/>
</dbReference>
<dbReference type="RefSeq" id="WP_350244240.1">
    <property type="nucleotide sequence ID" value="NZ_CP158299.1"/>
</dbReference>
<keyword evidence="7" id="KW-0067">ATP-binding</keyword>
<dbReference type="Gene3D" id="3.30.565.10">
    <property type="entry name" value="Histidine kinase-like ATPase, C-terminal domain"/>
    <property type="match status" value="1"/>
</dbReference>
<evidence type="ECO:0000256" key="5">
    <source>
        <dbReference type="ARBA" id="ARBA00022777"/>
    </source>
</evidence>
<dbReference type="InterPro" id="IPR004358">
    <property type="entry name" value="Sig_transdc_His_kin-like_C"/>
</dbReference>
<dbReference type="PANTHER" id="PTHR42878">
    <property type="entry name" value="TWO-COMPONENT HISTIDINE KINASE"/>
    <property type="match status" value="1"/>
</dbReference>
<dbReference type="Pfam" id="PF00512">
    <property type="entry name" value="HisKA"/>
    <property type="match status" value="1"/>
</dbReference>
<dbReference type="EC" id="2.7.13.3" evidence="2"/>
<organism evidence="7">
    <name type="scientific">Deinococcus sonorensis KR-87</name>
    <dbReference type="NCBI Taxonomy" id="694439"/>
    <lineage>
        <taxon>Bacteria</taxon>
        <taxon>Thermotogati</taxon>
        <taxon>Deinococcota</taxon>
        <taxon>Deinococci</taxon>
        <taxon>Deinococcales</taxon>
        <taxon>Deinococcaceae</taxon>
        <taxon>Deinococcus</taxon>
    </lineage>
</organism>
<keyword evidence="7" id="KW-0547">Nucleotide-binding</keyword>
<sequence>MTEFDGSFAFDRLFPGDGEMSVRMRAFDWNASPLGPPHGWPAELRTYVNLMLTSRQPMYLAWTHQLIALYNDAYRPILGDDKHPAALGSRTADIFGQDGYPGLKPVFDAALQGGDSVMFENLLVPLVRHGYMEECYFDVSYSPVSVAGQVQGVFCSVTETTERVLAARRTRTLADLTAALLSAGDPQQVIRTVLDVARANPQDLPAVLLHRPAADGTMTLAGSAGLSPADAAPFRRAPEAWGVAQGAQVLDVAPLPTSAWPEPVRQLVLQPLTTPDQSQRLGLLLLGVNPRRELNQAAWDFLNLFSGQVAAALHAAELTRHLQERNAELDARTRALEGFAELTRDLILETDPYALIQTAQRLVGDLLPGSATVYYEPEGDRWQLKLRTGEVHDPALEQVIQAGVPLEQARNLTIPWHSGAPYYQDVYDPATDSQPLATRTVASTATIPVVVSGTVRGVLGVMLFDQRRWTAADKAVLQSVEGSLNLSLQRAQSLEKIDAQHRSISKVNEELEAFAHSVSHDLRTPVRHIKGFNALLRRALGTPIAPGVDRYLTVVSEAADHMDTLIDALLDLSQSSRKPLQLGLVDLGLLVEHARKELEMDALDRRIVWSIHPLPMVQGDADLLRQVLQNLLGNAVKYTRKRSEAHIEVWAEEHSGDVAVWVRDNGAGFDARYVDRLFGVFQRLHRSDEFEGTGIGLANVRRIVERHGGTVTATGTLGEGATFGFRLPRT</sequence>
<comment type="catalytic activity">
    <reaction evidence="1">
        <text>ATP + protein L-histidine = ADP + protein N-phospho-L-histidine.</text>
        <dbReference type="EC" id="2.7.13.3"/>
    </reaction>
</comment>
<evidence type="ECO:0000256" key="2">
    <source>
        <dbReference type="ARBA" id="ARBA00012438"/>
    </source>
</evidence>
<gene>
    <name evidence="7" type="ORF">ABOD76_07740</name>
</gene>
<dbReference type="InterPro" id="IPR003594">
    <property type="entry name" value="HATPase_dom"/>
</dbReference>
<dbReference type="KEGG" id="dsc:ABOD76_07740"/>
<dbReference type="InterPro" id="IPR005467">
    <property type="entry name" value="His_kinase_dom"/>
</dbReference>
<dbReference type="PANTHER" id="PTHR42878:SF15">
    <property type="entry name" value="BACTERIOPHYTOCHROME"/>
    <property type="match status" value="1"/>
</dbReference>
<keyword evidence="5" id="KW-0418">Kinase</keyword>
<name>A0AAU7UCE8_9DEIO</name>
<protein>
    <recommendedName>
        <fullName evidence="2">histidine kinase</fullName>
        <ecNumber evidence="2">2.7.13.3</ecNumber>
    </recommendedName>
</protein>
<feature type="domain" description="Histidine kinase" evidence="6">
    <location>
        <begin position="517"/>
        <end position="730"/>
    </location>
</feature>
<dbReference type="Gene3D" id="3.30.450.20">
    <property type="entry name" value="PAS domain"/>
    <property type="match status" value="1"/>
</dbReference>
<keyword evidence="3" id="KW-0597">Phosphoprotein</keyword>
<dbReference type="EMBL" id="CP158299">
    <property type="protein sequence ID" value="XBV86186.1"/>
    <property type="molecule type" value="Genomic_DNA"/>
</dbReference>
<dbReference type="GO" id="GO:0030295">
    <property type="term" value="F:protein kinase activator activity"/>
    <property type="evidence" value="ECO:0007669"/>
    <property type="project" value="TreeGrafter"/>
</dbReference>
<evidence type="ECO:0000256" key="1">
    <source>
        <dbReference type="ARBA" id="ARBA00000085"/>
    </source>
</evidence>
<dbReference type="SUPFAM" id="SSF55874">
    <property type="entry name" value="ATPase domain of HSP90 chaperone/DNA topoisomerase II/histidine kinase"/>
    <property type="match status" value="1"/>
</dbReference>
<dbReference type="InterPro" id="IPR050351">
    <property type="entry name" value="BphY/WalK/GraS-like"/>
</dbReference>
<dbReference type="SMART" id="SM00388">
    <property type="entry name" value="HisKA"/>
    <property type="match status" value="1"/>
</dbReference>
<dbReference type="PROSITE" id="PS50109">
    <property type="entry name" value="HIS_KIN"/>
    <property type="match status" value="1"/>
</dbReference>
<dbReference type="PRINTS" id="PR00344">
    <property type="entry name" value="BCTRLSENSOR"/>
</dbReference>
<dbReference type="GO" id="GO:0000155">
    <property type="term" value="F:phosphorelay sensor kinase activity"/>
    <property type="evidence" value="ECO:0007669"/>
    <property type="project" value="InterPro"/>
</dbReference>
<dbReference type="InterPro" id="IPR036890">
    <property type="entry name" value="HATPase_C_sf"/>
</dbReference>
<dbReference type="CDD" id="cd00082">
    <property type="entry name" value="HisKA"/>
    <property type="match status" value="1"/>
</dbReference>
<dbReference type="GO" id="GO:0005524">
    <property type="term" value="F:ATP binding"/>
    <property type="evidence" value="ECO:0007669"/>
    <property type="project" value="UniProtKB-KW"/>
</dbReference>
<dbReference type="InterPro" id="IPR029016">
    <property type="entry name" value="GAF-like_dom_sf"/>
</dbReference>
<evidence type="ECO:0000313" key="7">
    <source>
        <dbReference type="EMBL" id="XBV86186.1"/>
    </source>
</evidence>
<keyword evidence="4" id="KW-0808">Transferase</keyword>